<gene>
    <name evidence="2" type="ORF">QWI16_13970</name>
</gene>
<keyword evidence="1" id="KW-0732">Signal</keyword>
<reference evidence="2" key="1">
    <citation type="submission" date="2023-07" db="EMBL/GenBank/DDBJ databases">
        <title>Gilvimarinus algae sp. nov., isolated from the surface of Kelp.</title>
        <authorList>
            <person name="Sun Y.Y."/>
            <person name="Gong Y."/>
            <person name="Du Z.J."/>
        </authorList>
    </citation>
    <scope>NUCLEOTIDE SEQUENCE</scope>
    <source>
        <strain evidence="2">SDUM040014</strain>
    </source>
</reference>
<protein>
    <recommendedName>
        <fullName evidence="4">PEP-CTERM protein-sorting domain-containing protein</fullName>
    </recommendedName>
</protein>
<organism evidence="2 3">
    <name type="scientific">Gilvimarinus algae</name>
    <dbReference type="NCBI Taxonomy" id="3058037"/>
    <lineage>
        <taxon>Bacteria</taxon>
        <taxon>Pseudomonadati</taxon>
        <taxon>Pseudomonadota</taxon>
        <taxon>Gammaproteobacteria</taxon>
        <taxon>Cellvibrionales</taxon>
        <taxon>Cellvibrionaceae</taxon>
        <taxon>Gilvimarinus</taxon>
    </lineage>
</organism>
<feature type="chain" id="PRO_5045329960" description="PEP-CTERM protein-sorting domain-containing protein" evidence="1">
    <location>
        <begin position="27"/>
        <end position="344"/>
    </location>
</feature>
<dbReference type="RefSeq" id="WP_302714053.1">
    <property type="nucleotide sequence ID" value="NZ_JAULRT010000060.1"/>
</dbReference>
<sequence>MRPNQAPAARCMLVIALSFSACTAHALDPLWGAGAPAGSVDGEFQNAFVNTTTAGSYDPTQWSALSVSDGNGAPGAAYWVRSANGEAQGAYWGSRSPIASDTPSNGAALFDSDFLDNGGTIGGFGTGSSPSPHVGELISPRIDLTGQTDLPLAVEFFYKIRNFTISEASVSLSVDDGASWNTVNMPLPGSQNDAEGSYIALFPTITGGVANLSQARLKFTFNGDYYYWMVDDVTVGLPEPIDIIRLAAGTVNSITAAQLNAVDGVSGAVPANEAAYQAAIEAATEDELDTPAEIQALVDGVNDASAPEPSNVASLPATQLPGQLVLGLLMLLAGGRWFAKRRPK</sequence>
<dbReference type="Proteomes" id="UP001168380">
    <property type="component" value="Unassembled WGS sequence"/>
</dbReference>
<evidence type="ECO:0000256" key="1">
    <source>
        <dbReference type="SAM" id="SignalP"/>
    </source>
</evidence>
<accession>A0ABT8TGR5</accession>
<dbReference type="PROSITE" id="PS51257">
    <property type="entry name" value="PROKAR_LIPOPROTEIN"/>
    <property type="match status" value="1"/>
</dbReference>
<proteinExistence type="predicted"/>
<evidence type="ECO:0008006" key="4">
    <source>
        <dbReference type="Google" id="ProtNLM"/>
    </source>
</evidence>
<evidence type="ECO:0000313" key="2">
    <source>
        <dbReference type="EMBL" id="MDO3383284.1"/>
    </source>
</evidence>
<name>A0ABT8TGR5_9GAMM</name>
<evidence type="ECO:0000313" key="3">
    <source>
        <dbReference type="Proteomes" id="UP001168380"/>
    </source>
</evidence>
<keyword evidence="3" id="KW-1185">Reference proteome</keyword>
<feature type="signal peptide" evidence="1">
    <location>
        <begin position="1"/>
        <end position="26"/>
    </location>
</feature>
<comment type="caution">
    <text evidence="2">The sequence shown here is derived from an EMBL/GenBank/DDBJ whole genome shotgun (WGS) entry which is preliminary data.</text>
</comment>
<dbReference type="EMBL" id="JAULRT010000060">
    <property type="protein sequence ID" value="MDO3383284.1"/>
    <property type="molecule type" value="Genomic_DNA"/>
</dbReference>